<sequence length="319" mass="36274">MLCIHLKNTDPFFCLAAEEYLLKKFSEDIFMLWQSKDTVVVGKHQNALAEINYPFVRENNITVARRISGGGTVFHDAGNVNFAFIKNVNSPAEINFKMFTAPVVNALEKLDLKATSSGRNDLLLEELKISGNAEHVFKNRVLHHGTLLYNSDLENLGQAIKVAPGKYKSKAVQSNRSPVANIASFLKKEMPIEDFIQFLLNVQLENKEARFYEPGEKDVQNIQQLAGEKFKTWEWNFGYSPKYSFQNKINIDGRGVSIFLKTLKGIVSEIEIGGTYFSDEAARRLAKNLQGKRHFFEDIQRELEGFSKVVSDPLVYTFF</sequence>
<dbReference type="UniPathway" id="UPA00537">
    <property type="reaction ID" value="UER00594"/>
</dbReference>
<organism evidence="9 10">
    <name type="scientific">Maribellus comscasis</name>
    <dbReference type="NCBI Taxonomy" id="2681766"/>
    <lineage>
        <taxon>Bacteria</taxon>
        <taxon>Pseudomonadati</taxon>
        <taxon>Bacteroidota</taxon>
        <taxon>Bacteroidia</taxon>
        <taxon>Marinilabiliales</taxon>
        <taxon>Prolixibacteraceae</taxon>
        <taxon>Maribellus</taxon>
    </lineage>
</organism>
<dbReference type="EMBL" id="CP046401">
    <property type="protein sequence ID" value="QGY44281.1"/>
    <property type="molecule type" value="Genomic_DNA"/>
</dbReference>
<feature type="domain" description="BPL/LPL catalytic" evidence="8">
    <location>
        <begin position="24"/>
        <end position="211"/>
    </location>
</feature>
<dbReference type="Pfam" id="PF10437">
    <property type="entry name" value="Lip_prot_lig_C"/>
    <property type="match status" value="1"/>
</dbReference>
<evidence type="ECO:0000256" key="7">
    <source>
        <dbReference type="ARBA" id="ARBA00048037"/>
    </source>
</evidence>
<gene>
    <name evidence="9" type="ORF">GM418_11625</name>
</gene>
<dbReference type="GO" id="GO:0009249">
    <property type="term" value="P:protein lipoylation"/>
    <property type="evidence" value="ECO:0007669"/>
    <property type="project" value="InterPro"/>
</dbReference>
<evidence type="ECO:0000313" key="10">
    <source>
        <dbReference type="Proteomes" id="UP000428260"/>
    </source>
</evidence>
<proteinExistence type="predicted"/>
<dbReference type="PANTHER" id="PTHR12561">
    <property type="entry name" value="LIPOATE-PROTEIN LIGASE"/>
    <property type="match status" value="1"/>
</dbReference>
<dbReference type="Pfam" id="PF21948">
    <property type="entry name" value="LplA-B_cat"/>
    <property type="match status" value="1"/>
</dbReference>
<dbReference type="GO" id="GO:0016979">
    <property type="term" value="F:lipoate-protein ligase activity"/>
    <property type="evidence" value="ECO:0007669"/>
    <property type="project" value="UniProtKB-EC"/>
</dbReference>
<comment type="pathway">
    <text evidence="1">Protein modification; protein lipoylation via exogenous pathway; protein N(6)-(lipoyl)lysine from lipoate: step 2/2.</text>
</comment>
<dbReference type="InterPro" id="IPR004562">
    <property type="entry name" value="LipoylTrfase_LipoateP_Ligase"/>
</dbReference>
<keyword evidence="10" id="KW-1185">Reference proteome</keyword>
<dbReference type="CDD" id="cd16443">
    <property type="entry name" value="LplA"/>
    <property type="match status" value="1"/>
</dbReference>
<dbReference type="InterPro" id="IPR019491">
    <property type="entry name" value="Lipoate_protein_ligase_C"/>
</dbReference>
<dbReference type="InterPro" id="IPR004143">
    <property type="entry name" value="BPL_LPL_catalytic"/>
</dbReference>
<dbReference type="GO" id="GO:0005737">
    <property type="term" value="C:cytoplasm"/>
    <property type="evidence" value="ECO:0007669"/>
    <property type="project" value="TreeGrafter"/>
</dbReference>
<comment type="catalytic activity">
    <reaction evidence="7">
        <text>L-lysyl-[lipoyl-carrier protein] + (R)-lipoate + ATP = N(6)-[(R)-lipoyl]-L-lysyl-[lipoyl-carrier protein] + AMP + diphosphate + H(+)</text>
        <dbReference type="Rhea" id="RHEA:49288"/>
        <dbReference type="Rhea" id="RHEA-COMP:10500"/>
        <dbReference type="Rhea" id="RHEA-COMP:10502"/>
        <dbReference type="ChEBI" id="CHEBI:15378"/>
        <dbReference type="ChEBI" id="CHEBI:29969"/>
        <dbReference type="ChEBI" id="CHEBI:30616"/>
        <dbReference type="ChEBI" id="CHEBI:33019"/>
        <dbReference type="ChEBI" id="CHEBI:83088"/>
        <dbReference type="ChEBI" id="CHEBI:83099"/>
        <dbReference type="ChEBI" id="CHEBI:456215"/>
        <dbReference type="EC" id="6.3.1.20"/>
    </reaction>
</comment>
<name>A0A6I6JP82_9BACT</name>
<dbReference type="Gene3D" id="3.30.930.10">
    <property type="entry name" value="Bira Bifunctional Protein, Domain 2"/>
    <property type="match status" value="1"/>
</dbReference>
<dbReference type="GO" id="GO:0005524">
    <property type="term" value="F:ATP binding"/>
    <property type="evidence" value="ECO:0007669"/>
    <property type="project" value="UniProtKB-KW"/>
</dbReference>
<reference evidence="9 10" key="1">
    <citation type="submission" date="2019-11" db="EMBL/GenBank/DDBJ databases">
        <authorList>
            <person name="Zheng R.K."/>
            <person name="Sun C.M."/>
        </authorList>
    </citation>
    <scope>NUCLEOTIDE SEQUENCE [LARGE SCALE GENOMIC DNA]</scope>
    <source>
        <strain evidence="9 10">WC007</strain>
    </source>
</reference>
<evidence type="ECO:0000256" key="1">
    <source>
        <dbReference type="ARBA" id="ARBA00005085"/>
    </source>
</evidence>
<dbReference type="PROSITE" id="PS51733">
    <property type="entry name" value="BPL_LPL_CATALYTIC"/>
    <property type="match status" value="1"/>
</dbReference>
<dbReference type="GO" id="GO:0017118">
    <property type="term" value="F:lipoyltransferase activity"/>
    <property type="evidence" value="ECO:0007669"/>
    <property type="project" value="TreeGrafter"/>
</dbReference>
<dbReference type="Proteomes" id="UP000428260">
    <property type="component" value="Chromosome"/>
</dbReference>
<evidence type="ECO:0000256" key="4">
    <source>
        <dbReference type="ARBA" id="ARBA00022598"/>
    </source>
</evidence>
<dbReference type="Gene3D" id="3.30.390.50">
    <property type="entry name" value="CO dehydrogenase flavoprotein, C-terminal domain"/>
    <property type="match status" value="1"/>
</dbReference>
<dbReference type="KEGG" id="mcos:GM418_11625"/>
<keyword evidence="6" id="KW-0067">ATP-binding</keyword>
<dbReference type="InterPro" id="IPR045864">
    <property type="entry name" value="aa-tRNA-synth_II/BPL/LPL"/>
</dbReference>
<comment type="pathway">
    <text evidence="2">Protein modification; protein lipoylation via exogenous pathway; protein N(6)-(lipoyl)lysine from lipoate: step 1/2.</text>
</comment>
<keyword evidence="5" id="KW-0547">Nucleotide-binding</keyword>
<dbReference type="NCBIfam" id="TIGR00545">
    <property type="entry name" value="lipoyltrans"/>
    <property type="match status" value="1"/>
</dbReference>
<protein>
    <recommendedName>
        <fullName evidence="3">lipoate--protein ligase</fullName>
        <ecNumber evidence="3">6.3.1.20</ecNumber>
    </recommendedName>
</protein>
<dbReference type="SUPFAM" id="SSF55681">
    <property type="entry name" value="Class II aaRS and biotin synthetases"/>
    <property type="match status" value="1"/>
</dbReference>
<dbReference type="PANTHER" id="PTHR12561:SF3">
    <property type="entry name" value="LIPOYLTRANSFERASE 1, MITOCHONDRIAL"/>
    <property type="match status" value="1"/>
</dbReference>
<dbReference type="AlphaFoldDB" id="A0A6I6JP82"/>
<dbReference type="EC" id="6.3.1.20" evidence="3"/>
<dbReference type="SUPFAM" id="SSF82649">
    <property type="entry name" value="SufE/NifU"/>
    <property type="match status" value="1"/>
</dbReference>
<dbReference type="RefSeq" id="WP_158866217.1">
    <property type="nucleotide sequence ID" value="NZ_CP046401.1"/>
</dbReference>
<keyword evidence="4 9" id="KW-0436">Ligase</keyword>
<evidence type="ECO:0000256" key="6">
    <source>
        <dbReference type="ARBA" id="ARBA00022840"/>
    </source>
</evidence>
<evidence type="ECO:0000259" key="8">
    <source>
        <dbReference type="PROSITE" id="PS51733"/>
    </source>
</evidence>
<evidence type="ECO:0000313" key="9">
    <source>
        <dbReference type="EMBL" id="QGY44281.1"/>
    </source>
</evidence>
<accession>A0A6I6JP82</accession>
<evidence type="ECO:0000256" key="3">
    <source>
        <dbReference type="ARBA" id="ARBA00012367"/>
    </source>
</evidence>
<evidence type="ECO:0000256" key="5">
    <source>
        <dbReference type="ARBA" id="ARBA00022741"/>
    </source>
</evidence>
<evidence type="ECO:0000256" key="2">
    <source>
        <dbReference type="ARBA" id="ARBA00005124"/>
    </source>
</evidence>